<dbReference type="Proteomes" id="UP000183832">
    <property type="component" value="Unassembled WGS sequence"/>
</dbReference>
<proteinExistence type="predicted"/>
<keyword evidence="2" id="KW-1185">Reference proteome</keyword>
<reference evidence="1 2" key="1">
    <citation type="submission" date="2015-04" db="EMBL/GenBank/DDBJ databases">
        <authorList>
            <person name="Syromyatnikov M.Y."/>
            <person name="Popov V.N."/>
        </authorList>
    </citation>
    <scope>NUCLEOTIDE SEQUENCE [LARGE SCALE GENOMIC DNA]</scope>
</reference>
<dbReference type="EMBL" id="CVRI01000037">
    <property type="protein sequence ID" value="CRK93569.1"/>
    <property type="molecule type" value="Genomic_DNA"/>
</dbReference>
<organism evidence="1 2">
    <name type="scientific">Clunio marinus</name>
    <dbReference type="NCBI Taxonomy" id="568069"/>
    <lineage>
        <taxon>Eukaryota</taxon>
        <taxon>Metazoa</taxon>
        <taxon>Ecdysozoa</taxon>
        <taxon>Arthropoda</taxon>
        <taxon>Hexapoda</taxon>
        <taxon>Insecta</taxon>
        <taxon>Pterygota</taxon>
        <taxon>Neoptera</taxon>
        <taxon>Endopterygota</taxon>
        <taxon>Diptera</taxon>
        <taxon>Nematocera</taxon>
        <taxon>Chironomoidea</taxon>
        <taxon>Chironomidae</taxon>
        <taxon>Clunio</taxon>
    </lineage>
</organism>
<accession>A0A1J1I5B6</accession>
<gene>
    <name evidence="1" type="ORF">CLUMA_CG007102</name>
</gene>
<sequence>MNIVERKCKLPTFKLKQLPSLEPIIVSKYLNTENNNQSITVGGDATGRSQHFSLYKKLTKKKKIELKGIESCRYETYQGHVGN</sequence>
<dbReference type="AlphaFoldDB" id="A0A1J1I5B6"/>
<evidence type="ECO:0000313" key="1">
    <source>
        <dbReference type="EMBL" id="CRK93569.1"/>
    </source>
</evidence>
<protein>
    <submittedName>
        <fullName evidence="1">CLUMA_CG007102, isoform A</fullName>
    </submittedName>
</protein>
<name>A0A1J1I5B6_9DIPT</name>
<evidence type="ECO:0000313" key="2">
    <source>
        <dbReference type="Proteomes" id="UP000183832"/>
    </source>
</evidence>